<gene>
    <name evidence="2" type="ORF">D7S89_26520</name>
</gene>
<sequence>MNSSVAIGVGTREIVVGVSAPGLWRTRQHQPSAEPARFTIPDDHYGTESGLLDALRTALVTTPGADADADADDADEKAPREAKSSTRNANVVLDDFWGNHAILRGDFRTLRARELEEIALAHFTDTYGIDGESLLVRFCVQQGGRALFASAMSRALHDGIHEVSASGHVRISSLKLGLPEMLNRIDIVAGGDALLMFVAEELMQAVMIERRGWAAYDAQRLFPGDADNASRLAELAEQLFERSATRAGLKREDCTIYLFGNDTDPAPFEARFAAAVRPPQPATDSSPARRLMDYAQ</sequence>
<dbReference type="Proteomes" id="UP000280434">
    <property type="component" value="Unassembled WGS sequence"/>
</dbReference>
<protein>
    <submittedName>
        <fullName evidence="2">Uncharacterized protein</fullName>
    </submittedName>
</protein>
<feature type="region of interest" description="Disordered" evidence="1">
    <location>
        <begin position="64"/>
        <end position="86"/>
    </location>
</feature>
<evidence type="ECO:0000256" key="1">
    <source>
        <dbReference type="SAM" id="MobiDB-lite"/>
    </source>
</evidence>
<evidence type="ECO:0000313" key="3">
    <source>
        <dbReference type="Proteomes" id="UP000280434"/>
    </source>
</evidence>
<dbReference type="OrthoDB" id="9074022at2"/>
<accession>A0A494WXS7</accession>
<evidence type="ECO:0000313" key="2">
    <source>
        <dbReference type="EMBL" id="RKP43357.1"/>
    </source>
</evidence>
<feature type="region of interest" description="Disordered" evidence="1">
    <location>
        <begin position="276"/>
        <end position="296"/>
    </location>
</feature>
<comment type="caution">
    <text evidence="2">The sequence shown here is derived from an EMBL/GenBank/DDBJ whole genome shotgun (WGS) entry which is preliminary data.</text>
</comment>
<dbReference type="EMBL" id="RBZV01000023">
    <property type="protein sequence ID" value="RKP43357.1"/>
    <property type="molecule type" value="Genomic_DNA"/>
</dbReference>
<proteinExistence type="predicted"/>
<dbReference type="AlphaFoldDB" id="A0A494WXS7"/>
<reference evidence="2 3" key="1">
    <citation type="submission" date="2018-10" db="EMBL/GenBank/DDBJ databases">
        <title>Paraburkholderia sp. 7MK8-2, isolated from soil.</title>
        <authorList>
            <person name="Gao Z.-H."/>
            <person name="Qiu L.-H."/>
        </authorList>
    </citation>
    <scope>NUCLEOTIDE SEQUENCE [LARGE SCALE GENOMIC DNA]</scope>
    <source>
        <strain evidence="2 3">7MK8-2</strain>
    </source>
</reference>
<keyword evidence="3" id="KW-1185">Reference proteome</keyword>
<organism evidence="2 3">
    <name type="scientific">Trinickia fusca</name>
    <dbReference type="NCBI Taxonomy" id="2419777"/>
    <lineage>
        <taxon>Bacteria</taxon>
        <taxon>Pseudomonadati</taxon>
        <taxon>Pseudomonadota</taxon>
        <taxon>Betaproteobacteria</taxon>
        <taxon>Burkholderiales</taxon>
        <taxon>Burkholderiaceae</taxon>
        <taxon>Trinickia</taxon>
    </lineage>
</organism>
<name>A0A494WXS7_9BURK</name>